<feature type="compositionally biased region" description="Polar residues" evidence="1">
    <location>
        <begin position="71"/>
        <end position="80"/>
    </location>
</feature>
<name>A0AAV9QQ35_9TELE</name>
<feature type="signal peptide" evidence="3">
    <location>
        <begin position="1"/>
        <end position="23"/>
    </location>
</feature>
<sequence>MRFEIHLVCCVLVVFSGSTQTGGQSHALATAFTSAPFPTPTETPAPPEVTEPPMNDFPQWRQYPADRNETSRNLTATAPTEKTHEAETSADAGHLHVSSSTKATSQCTNAPTVTTPSFPAAADTLSSTPTVVSSTPQPATAHRDLQASQTLSAFSSRTVHTEQETGSTSPTSILQPQSAVTTHTTVPSQTSASGWAPVGPTHREFPSELNIGDDDLKGSHHRSNSPLDPLLAGLLSVFIVTTAVVFTVLFFKFRQRVNHPEFHRLQDLPMDDLMEDTPLSRYAH</sequence>
<evidence type="ECO:0000256" key="3">
    <source>
        <dbReference type="SAM" id="SignalP"/>
    </source>
</evidence>
<evidence type="ECO:0000313" key="5">
    <source>
        <dbReference type="Proteomes" id="UP001311232"/>
    </source>
</evidence>
<protein>
    <submittedName>
        <fullName evidence="4">Uncharacterized protein</fullName>
    </submittedName>
</protein>
<feature type="transmembrane region" description="Helical" evidence="2">
    <location>
        <begin position="230"/>
        <end position="251"/>
    </location>
</feature>
<dbReference type="AlphaFoldDB" id="A0AAV9QQ35"/>
<feature type="chain" id="PRO_5043900334" evidence="3">
    <location>
        <begin position="24"/>
        <end position="284"/>
    </location>
</feature>
<gene>
    <name evidence="4" type="ORF">CRENBAI_018906</name>
</gene>
<keyword evidence="2" id="KW-1133">Transmembrane helix</keyword>
<keyword evidence="3" id="KW-0732">Signal</keyword>
<keyword evidence="2" id="KW-0812">Transmembrane</keyword>
<dbReference type="Proteomes" id="UP001311232">
    <property type="component" value="Unassembled WGS sequence"/>
</dbReference>
<evidence type="ECO:0000256" key="2">
    <source>
        <dbReference type="SAM" id="Phobius"/>
    </source>
</evidence>
<organism evidence="4 5">
    <name type="scientific">Crenichthys baileyi</name>
    <name type="common">White River springfish</name>
    <dbReference type="NCBI Taxonomy" id="28760"/>
    <lineage>
        <taxon>Eukaryota</taxon>
        <taxon>Metazoa</taxon>
        <taxon>Chordata</taxon>
        <taxon>Craniata</taxon>
        <taxon>Vertebrata</taxon>
        <taxon>Euteleostomi</taxon>
        <taxon>Actinopterygii</taxon>
        <taxon>Neopterygii</taxon>
        <taxon>Teleostei</taxon>
        <taxon>Neoteleostei</taxon>
        <taxon>Acanthomorphata</taxon>
        <taxon>Ovalentaria</taxon>
        <taxon>Atherinomorphae</taxon>
        <taxon>Cyprinodontiformes</taxon>
        <taxon>Goodeidae</taxon>
        <taxon>Crenichthys</taxon>
    </lineage>
</organism>
<reference evidence="4 5" key="1">
    <citation type="submission" date="2021-06" db="EMBL/GenBank/DDBJ databases">
        <authorList>
            <person name="Palmer J.M."/>
        </authorList>
    </citation>
    <scope>NUCLEOTIDE SEQUENCE [LARGE SCALE GENOMIC DNA]</scope>
    <source>
        <strain evidence="4 5">MEX-2019</strain>
        <tissue evidence="4">Muscle</tissue>
    </source>
</reference>
<feature type="region of interest" description="Disordered" evidence="1">
    <location>
        <begin position="60"/>
        <end position="110"/>
    </location>
</feature>
<feature type="compositionally biased region" description="Polar residues" evidence="1">
    <location>
        <begin position="97"/>
        <end position="110"/>
    </location>
</feature>
<comment type="caution">
    <text evidence="4">The sequence shown here is derived from an EMBL/GenBank/DDBJ whole genome shotgun (WGS) entry which is preliminary data.</text>
</comment>
<keyword evidence="2" id="KW-0472">Membrane</keyword>
<evidence type="ECO:0000313" key="4">
    <source>
        <dbReference type="EMBL" id="KAK5599596.1"/>
    </source>
</evidence>
<keyword evidence="5" id="KW-1185">Reference proteome</keyword>
<dbReference type="EMBL" id="JAHHUM010002927">
    <property type="protein sequence ID" value="KAK5599596.1"/>
    <property type="molecule type" value="Genomic_DNA"/>
</dbReference>
<feature type="compositionally biased region" description="Polar residues" evidence="1">
    <location>
        <begin position="155"/>
        <end position="193"/>
    </location>
</feature>
<evidence type="ECO:0000256" key="1">
    <source>
        <dbReference type="SAM" id="MobiDB-lite"/>
    </source>
</evidence>
<proteinExistence type="predicted"/>
<feature type="region of interest" description="Disordered" evidence="1">
    <location>
        <begin position="155"/>
        <end position="223"/>
    </location>
</feature>
<accession>A0AAV9QQ35</accession>